<dbReference type="InterPro" id="IPR011050">
    <property type="entry name" value="Pectin_lyase_fold/virulence"/>
</dbReference>
<feature type="region of interest" description="Disordered" evidence="1">
    <location>
        <begin position="24"/>
        <end position="79"/>
    </location>
</feature>
<feature type="region of interest" description="Disordered" evidence="1">
    <location>
        <begin position="528"/>
        <end position="568"/>
    </location>
</feature>
<dbReference type="GO" id="GO:0052689">
    <property type="term" value="F:carboxylic ester hydrolase activity"/>
    <property type="evidence" value="ECO:0007669"/>
    <property type="project" value="TreeGrafter"/>
</dbReference>
<dbReference type="Proteomes" id="UP000543030">
    <property type="component" value="Unassembled WGS sequence"/>
</dbReference>
<feature type="compositionally biased region" description="Low complexity" evidence="1">
    <location>
        <begin position="24"/>
        <end position="51"/>
    </location>
</feature>
<dbReference type="SUPFAM" id="SSF51126">
    <property type="entry name" value="Pectin lyase-like"/>
    <property type="match status" value="1"/>
</dbReference>
<dbReference type="Gene3D" id="2.160.20.10">
    <property type="entry name" value="Single-stranded right-handed beta-helix, Pectin lyase-like"/>
    <property type="match status" value="1"/>
</dbReference>
<feature type="compositionally biased region" description="Polar residues" evidence="1">
    <location>
        <begin position="552"/>
        <end position="568"/>
    </location>
</feature>
<evidence type="ECO:0000313" key="3">
    <source>
        <dbReference type="EMBL" id="MBB5190874.1"/>
    </source>
</evidence>
<evidence type="ECO:0000313" key="4">
    <source>
        <dbReference type="Proteomes" id="UP000543030"/>
    </source>
</evidence>
<dbReference type="GO" id="GO:0009279">
    <property type="term" value="C:cell outer membrane"/>
    <property type="evidence" value="ECO:0007669"/>
    <property type="project" value="TreeGrafter"/>
</dbReference>
<dbReference type="EMBL" id="JACHHN010000003">
    <property type="protein sequence ID" value="MBB5190874.1"/>
    <property type="molecule type" value="Genomic_DNA"/>
</dbReference>
<sequence>MYQFQARAVPLLLASTLALALGACGGSSDNSSSTSAPTTTPTPSPSSAATPTPTPTSTPTPTPTATPTPTPSAAGLSPVNGATAAFADSRLQITFDSAPTIGTTGTIKVYTSAGTLVDTIDISGAPVTAGGETQTYMPAVNTEVDKLGNNVTPLTQWRYVYYTPITVSGNTATIRLHDGVLGYGTSYYVTVDNGVLNGTYNGSAFHGITSNTAWAFHTKTAPASTTTVTVDTAGTGDFTTVQGALNWITLNGCTTCTNATDNKTITIKNGTYNEQLFLRNVNNLTIQGANRTGVVVSQENYESWNPGTGGSKTAAQTTLTTEVTGNRRALGGGRAVFLVEGADLLKLTNFTLLNTHVKTATANNQAETIYYNSATLAGSRMMATYMNFISAQDTVQTKGWVWYYQTYIAGDVDFIWGTPFAALFENSELHTVADPVTPASGGYLFQARAAYGYPGFVVLNSTLTADAGVPAGSSFLGRSGGLTVANGYCTTQLTSGSLANANYGCDNVAYINTKMGSHIATVGWSSPGTSPANPVPNPTTATTTAGWRESGSMDSNGNALSMTGRDTTDASNTLSLSGLATRSQVFSAWNSNTGWVPAP</sequence>
<dbReference type="PROSITE" id="PS51257">
    <property type="entry name" value="PROKAR_LIPOPROTEIN"/>
    <property type="match status" value="1"/>
</dbReference>
<feature type="chain" id="PRO_5032841294" description="Pectinesterase" evidence="2">
    <location>
        <begin position="21"/>
        <end position="599"/>
    </location>
</feature>
<feature type="compositionally biased region" description="Pro residues" evidence="1">
    <location>
        <begin position="52"/>
        <end position="70"/>
    </location>
</feature>
<evidence type="ECO:0008006" key="5">
    <source>
        <dbReference type="Google" id="ProtNLM"/>
    </source>
</evidence>
<dbReference type="InterPro" id="IPR012334">
    <property type="entry name" value="Pectin_lyas_fold"/>
</dbReference>
<name>A0A840RE55_9NEIS</name>
<dbReference type="PANTHER" id="PTHR31321">
    <property type="entry name" value="ACYL-COA THIOESTER HYDROLASE YBHC-RELATED"/>
    <property type="match status" value="1"/>
</dbReference>
<evidence type="ECO:0000256" key="1">
    <source>
        <dbReference type="SAM" id="MobiDB-lite"/>
    </source>
</evidence>
<organism evidence="3 4">
    <name type="scientific">Silvimonas terrae</name>
    <dbReference type="NCBI Taxonomy" id="300266"/>
    <lineage>
        <taxon>Bacteria</taxon>
        <taxon>Pseudomonadati</taxon>
        <taxon>Pseudomonadota</taxon>
        <taxon>Betaproteobacteria</taxon>
        <taxon>Neisseriales</taxon>
        <taxon>Chitinibacteraceae</taxon>
        <taxon>Silvimonas</taxon>
    </lineage>
</organism>
<gene>
    <name evidence="3" type="ORF">HNQ50_001597</name>
</gene>
<accession>A0A840RE55</accession>
<keyword evidence="2" id="KW-0732">Signal</keyword>
<proteinExistence type="predicted"/>
<feature type="signal peptide" evidence="2">
    <location>
        <begin position="1"/>
        <end position="20"/>
    </location>
</feature>
<dbReference type="RefSeq" id="WP_221303071.1">
    <property type="nucleotide sequence ID" value="NZ_JACHHN010000003.1"/>
</dbReference>
<keyword evidence="4" id="KW-1185">Reference proteome</keyword>
<evidence type="ECO:0000256" key="2">
    <source>
        <dbReference type="SAM" id="SignalP"/>
    </source>
</evidence>
<dbReference type="PANTHER" id="PTHR31321:SF57">
    <property type="entry name" value="PECTINESTERASE 53-RELATED"/>
    <property type="match status" value="1"/>
</dbReference>
<reference evidence="3 4" key="1">
    <citation type="submission" date="2020-08" db="EMBL/GenBank/DDBJ databases">
        <title>Genomic Encyclopedia of Type Strains, Phase IV (KMG-IV): sequencing the most valuable type-strain genomes for metagenomic binning, comparative biology and taxonomic classification.</title>
        <authorList>
            <person name="Goeker M."/>
        </authorList>
    </citation>
    <scope>NUCLEOTIDE SEQUENCE [LARGE SCALE GENOMIC DNA]</scope>
    <source>
        <strain evidence="3 4">DSM 18233</strain>
    </source>
</reference>
<dbReference type="AlphaFoldDB" id="A0A840RE55"/>
<protein>
    <recommendedName>
        <fullName evidence="5">Pectinesterase</fullName>
    </recommendedName>
</protein>
<comment type="caution">
    <text evidence="3">The sequence shown here is derived from an EMBL/GenBank/DDBJ whole genome shotgun (WGS) entry which is preliminary data.</text>
</comment>